<feature type="compositionally biased region" description="Acidic residues" evidence="1">
    <location>
        <begin position="141"/>
        <end position="169"/>
    </location>
</feature>
<name>A0A8S1ER83_9PELO</name>
<accession>A0A8S1ER83</accession>
<reference evidence="2 3" key="1">
    <citation type="submission" date="2020-04" db="EMBL/GenBank/DDBJ databases">
        <authorList>
            <person name="Laetsch R D."/>
            <person name="Stevens L."/>
            <person name="Kumar S."/>
            <person name="Blaxter L. M."/>
        </authorList>
    </citation>
    <scope>NUCLEOTIDE SEQUENCE [LARGE SCALE GENOMIC DNA]</scope>
</reference>
<organism evidence="2 3">
    <name type="scientific">Caenorhabditis bovis</name>
    <dbReference type="NCBI Taxonomy" id="2654633"/>
    <lineage>
        <taxon>Eukaryota</taxon>
        <taxon>Metazoa</taxon>
        <taxon>Ecdysozoa</taxon>
        <taxon>Nematoda</taxon>
        <taxon>Chromadorea</taxon>
        <taxon>Rhabditida</taxon>
        <taxon>Rhabditina</taxon>
        <taxon>Rhabditomorpha</taxon>
        <taxon>Rhabditoidea</taxon>
        <taxon>Rhabditidae</taxon>
        <taxon>Peloderinae</taxon>
        <taxon>Caenorhabditis</taxon>
    </lineage>
</organism>
<sequence>MTSFDLVDAQYDMLCESIEGPSRLTFELSHSAQYYAQLVHREHSKMEKEKLKKNFTKTLKQLADGSWSDYLCKSLLNEFVELEQEIDDLMPSQKLVRRRQLIIDLVTGKNKSGSDSGIDSGTSSDDEKIDVEIQQSRNDLDDSDDIDGSDDLSESGEYDESDMSEESDISDIKKATSDFINAQYDYIRESIDGPNRLAFELCHSAQYYAQFVHKEQSKMGKEKLKKHFAKMLKELAQESRFWKLGYCMELLKEFVELEESMDNCTASEKIVRRRQLIVDLVSVENIYGVDSFAEANVQIGKWFFFSLLGFKQ</sequence>
<dbReference type="Proteomes" id="UP000494206">
    <property type="component" value="Unassembled WGS sequence"/>
</dbReference>
<comment type="caution">
    <text evidence="2">The sequence shown here is derived from an EMBL/GenBank/DDBJ whole genome shotgun (WGS) entry which is preliminary data.</text>
</comment>
<evidence type="ECO:0000313" key="2">
    <source>
        <dbReference type="EMBL" id="CAB3401950.1"/>
    </source>
</evidence>
<evidence type="ECO:0000256" key="1">
    <source>
        <dbReference type="SAM" id="MobiDB-lite"/>
    </source>
</evidence>
<keyword evidence="3" id="KW-1185">Reference proteome</keyword>
<proteinExistence type="predicted"/>
<feature type="compositionally biased region" description="Low complexity" evidence="1">
    <location>
        <begin position="113"/>
        <end position="123"/>
    </location>
</feature>
<protein>
    <submittedName>
        <fullName evidence="2">Uncharacterized protein</fullName>
    </submittedName>
</protein>
<evidence type="ECO:0000313" key="3">
    <source>
        <dbReference type="Proteomes" id="UP000494206"/>
    </source>
</evidence>
<feature type="region of interest" description="Disordered" evidence="1">
    <location>
        <begin position="108"/>
        <end position="170"/>
    </location>
</feature>
<dbReference type="EMBL" id="CADEPM010000003">
    <property type="protein sequence ID" value="CAB3401950.1"/>
    <property type="molecule type" value="Genomic_DNA"/>
</dbReference>
<gene>
    <name evidence="2" type="ORF">CBOVIS_LOCUS4630</name>
</gene>
<dbReference type="AlphaFoldDB" id="A0A8S1ER83"/>